<feature type="region of interest" description="Disordered" evidence="1">
    <location>
        <begin position="1"/>
        <end position="50"/>
    </location>
</feature>
<reference evidence="2 3" key="1">
    <citation type="journal article" date="2019" name="Int. J. Syst. Evol. Microbiol.">
        <title>The Global Catalogue of Microorganisms (GCM) 10K type strain sequencing project: providing services to taxonomists for standard genome sequencing and annotation.</title>
        <authorList>
            <consortium name="The Broad Institute Genomics Platform"/>
            <consortium name="The Broad Institute Genome Sequencing Center for Infectious Disease"/>
            <person name="Wu L."/>
            <person name="Ma J."/>
        </authorList>
    </citation>
    <scope>NUCLEOTIDE SEQUENCE [LARGE SCALE GENOMIC DNA]</scope>
    <source>
        <strain evidence="2 3">JCM 12393</strain>
    </source>
</reference>
<feature type="compositionally biased region" description="Basic and acidic residues" evidence="1">
    <location>
        <begin position="18"/>
        <end position="34"/>
    </location>
</feature>
<organism evidence="2 3">
    <name type="scientific">Kitasatospora putterlickiae</name>
    <dbReference type="NCBI Taxonomy" id="221725"/>
    <lineage>
        <taxon>Bacteria</taxon>
        <taxon>Bacillati</taxon>
        <taxon>Actinomycetota</taxon>
        <taxon>Actinomycetes</taxon>
        <taxon>Kitasatosporales</taxon>
        <taxon>Streptomycetaceae</taxon>
        <taxon>Kitasatospora</taxon>
    </lineage>
</organism>
<evidence type="ECO:0000313" key="2">
    <source>
        <dbReference type="EMBL" id="GAA1397959.1"/>
    </source>
</evidence>
<sequence length="74" mass="8064">MALTSPQALLSGRTAATTEERAAMTPHPLDRVPDDDAVEESSAAPPVTRAERRAALVRRIREANAETLERLKDL</sequence>
<proteinExistence type="predicted"/>
<keyword evidence="3" id="KW-1185">Reference proteome</keyword>
<evidence type="ECO:0000313" key="3">
    <source>
        <dbReference type="Proteomes" id="UP001499863"/>
    </source>
</evidence>
<evidence type="ECO:0000256" key="1">
    <source>
        <dbReference type="SAM" id="MobiDB-lite"/>
    </source>
</evidence>
<name>A0ABN1Y997_9ACTN</name>
<dbReference type="Proteomes" id="UP001499863">
    <property type="component" value="Unassembled WGS sequence"/>
</dbReference>
<accession>A0ABN1Y997</accession>
<gene>
    <name evidence="2" type="ORF">GCM10009639_35940</name>
</gene>
<dbReference type="EMBL" id="BAAAKJ010000196">
    <property type="protein sequence ID" value="GAA1397959.1"/>
    <property type="molecule type" value="Genomic_DNA"/>
</dbReference>
<comment type="caution">
    <text evidence="2">The sequence shown here is derived from an EMBL/GenBank/DDBJ whole genome shotgun (WGS) entry which is preliminary data.</text>
</comment>
<protein>
    <submittedName>
        <fullName evidence="2">Uncharacterized protein</fullName>
    </submittedName>
</protein>